<sequence length="70" mass="7801">MRCVDCQHMTSGNGKEMAKLGYSACAKKKENATYRSATKDKDCGLFVAAPAEEVEKRINWLEKQSGKETK</sequence>
<proteinExistence type="predicted"/>
<organism evidence="1 2">
    <name type="scientific">Herbaspirillum chlorophenolicum</name>
    <dbReference type="NCBI Taxonomy" id="211589"/>
    <lineage>
        <taxon>Bacteria</taxon>
        <taxon>Pseudomonadati</taxon>
        <taxon>Pseudomonadota</taxon>
        <taxon>Betaproteobacteria</taxon>
        <taxon>Burkholderiales</taxon>
        <taxon>Oxalobacteraceae</taxon>
        <taxon>Herbaspirillum</taxon>
    </lineage>
</organism>
<protein>
    <submittedName>
        <fullName evidence="1">Uncharacterized protein</fullName>
    </submittedName>
</protein>
<dbReference type="RefSeq" id="WP_402703702.1">
    <property type="nucleotide sequence ID" value="NZ_JBIUZV010000025.1"/>
</dbReference>
<accession>A0ABW8F5L3</accession>
<dbReference type="Proteomes" id="UP001617427">
    <property type="component" value="Unassembled WGS sequence"/>
</dbReference>
<name>A0ABW8F5L3_9BURK</name>
<reference evidence="1 2" key="1">
    <citation type="submission" date="2024-10" db="EMBL/GenBank/DDBJ databases">
        <title>The Natural Products Discovery Center: Release of the First 8490 Sequenced Strains for Exploring Actinobacteria Biosynthetic Diversity.</title>
        <authorList>
            <person name="Kalkreuter E."/>
            <person name="Kautsar S.A."/>
            <person name="Yang D."/>
            <person name="Bader C.D."/>
            <person name="Teijaro C.N."/>
            <person name="Fluegel L."/>
            <person name="Davis C.M."/>
            <person name="Simpson J.R."/>
            <person name="Lauterbach L."/>
            <person name="Steele A.D."/>
            <person name="Gui C."/>
            <person name="Meng S."/>
            <person name="Li G."/>
            <person name="Viehrig K."/>
            <person name="Ye F."/>
            <person name="Su P."/>
            <person name="Kiefer A.F."/>
            <person name="Nichols A."/>
            <person name="Cepeda A.J."/>
            <person name="Yan W."/>
            <person name="Fan B."/>
            <person name="Jiang Y."/>
            <person name="Adhikari A."/>
            <person name="Zheng C.-J."/>
            <person name="Schuster L."/>
            <person name="Cowan T.M."/>
            <person name="Smanski M.J."/>
            <person name="Chevrette M.G."/>
            <person name="De Carvalho L.P.S."/>
            <person name="Shen B."/>
        </authorList>
    </citation>
    <scope>NUCLEOTIDE SEQUENCE [LARGE SCALE GENOMIC DNA]</scope>
    <source>
        <strain evidence="1 2">NPDC087045</strain>
    </source>
</reference>
<evidence type="ECO:0000313" key="2">
    <source>
        <dbReference type="Proteomes" id="UP001617427"/>
    </source>
</evidence>
<keyword evidence="2" id="KW-1185">Reference proteome</keyword>
<comment type="caution">
    <text evidence="1">The sequence shown here is derived from an EMBL/GenBank/DDBJ whole genome shotgun (WGS) entry which is preliminary data.</text>
</comment>
<dbReference type="EMBL" id="JBIUZV010000025">
    <property type="protein sequence ID" value="MFJ3048576.1"/>
    <property type="molecule type" value="Genomic_DNA"/>
</dbReference>
<gene>
    <name evidence="1" type="ORF">ACIPEN_22305</name>
</gene>
<evidence type="ECO:0000313" key="1">
    <source>
        <dbReference type="EMBL" id="MFJ3048576.1"/>
    </source>
</evidence>